<reference evidence="11" key="1">
    <citation type="submission" date="2022-12" db="EMBL/GenBank/DDBJ databases">
        <authorList>
            <person name="Petersen C."/>
        </authorList>
    </citation>
    <scope>NUCLEOTIDE SEQUENCE</scope>
    <source>
        <strain evidence="11">IBT 29495</strain>
    </source>
</reference>
<proteinExistence type="inferred from homology"/>
<evidence type="ECO:0000256" key="5">
    <source>
        <dbReference type="ARBA" id="ARBA00023242"/>
    </source>
</evidence>
<feature type="region of interest" description="Disordered" evidence="9">
    <location>
        <begin position="1"/>
        <end position="31"/>
    </location>
</feature>
<dbReference type="GO" id="GO:0005634">
    <property type="term" value="C:nucleus"/>
    <property type="evidence" value="ECO:0007669"/>
    <property type="project" value="UniProtKB-SubCell"/>
</dbReference>
<evidence type="ECO:0000256" key="3">
    <source>
        <dbReference type="ARBA" id="ARBA00022454"/>
    </source>
</evidence>
<keyword evidence="12" id="KW-1185">Reference proteome</keyword>
<dbReference type="EMBL" id="JAPWDS010000006">
    <property type="protein sequence ID" value="KAJ5494174.1"/>
    <property type="molecule type" value="Genomic_DNA"/>
</dbReference>
<sequence length="289" mass="31940">RKEKNESPKAPSQAQDVEGCGATSCGRGSSPTASSLIFISPDAPAFTGSTSMAAKHGQTLPHLQSGEVTLLDYSADDSRDVVTLSDKEALVLQLYNQIQEQQLEKALLEQELESSSGADPEEQLTIAERELLEARSTYTVRRKAVRTILMTEPILKSVHLNAATPAERALLCLVNRRDVLALAHENLASAHDLVMRQLSSLEIKNLQINRENQELVRQLLELTKEDSSWRERLEDSLLSELDSFETDLKARKAQWETMKSIASAVVVGSGLNWADDDMLRALVLDESDD</sequence>
<dbReference type="GO" id="GO:0000776">
    <property type="term" value="C:kinetochore"/>
    <property type="evidence" value="ECO:0007669"/>
    <property type="project" value="UniProtKB-KW"/>
</dbReference>
<evidence type="ECO:0000256" key="2">
    <source>
        <dbReference type="ARBA" id="ARBA00004629"/>
    </source>
</evidence>
<dbReference type="GO" id="GO:0007052">
    <property type="term" value="P:mitotic spindle organization"/>
    <property type="evidence" value="ECO:0007669"/>
    <property type="project" value="TreeGrafter"/>
</dbReference>
<dbReference type="AlphaFoldDB" id="A0A9W9XJN1"/>
<organism evidence="11 12">
    <name type="scientific">Penicillium fimorum</name>
    <dbReference type="NCBI Taxonomy" id="1882269"/>
    <lineage>
        <taxon>Eukaryota</taxon>
        <taxon>Fungi</taxon>
        <taxon>Dikarya</taxon>
        <taxon>Ascomycota</taxon>
        <taxon>Pezizomycotina</taxon>
        <taxon>Eurotiomycetes</taxon>
        <taxon>Eurotiomycetidae</taxon>
        <taxon>Eurotiales</taxon>
        <taxon>Aspergillaceae</taxon>
        <taxon>Penicillium</taxon>
    </lineage>
</organism>
<dbReference type="PANTHER" id="PTHR48122:SF1">
    <property type="entry name" value="CENTROMERE PROTEIN H"/>
    <property type="match status" value="1"/>
</dbReference>
<evidence type="ECO:0000256" key="1">
    <source>
        <dbReference type="ARBA" id="ARBA00004123"/>
    </source>
</evidence>
<dbReference type="GO" id="GO:0043515">
    <property type="term" value="F:kinetochore binding"/>
    <property type="evidence" value="ECO:0007669"/>
    <property type="project" value="TreeGrafter"/>
</dbReference>
<feature type="coiled-coil region" evidence="8">
    <location>
        <begin position="198"/>
        <end position="225"/>
    </location>
</feature>
<comment type="caution">
    <text evidence="11">The sequence shown here is derived from an EMBL/GenBank/DDBJ whole genome shotgun (WGS) entry which is preliminary data.</text>
</comment>
<keyword evidence="3" id="KW-0158">Chromosome</keyword>
<name>A0A9W9XJN1_9EURO</name>
<dbReference type="Proteomes" id="UP001149954">
    <property type="component" value="Unassembled WGS sequence"/>
</dbReference>
<feature type="non-terminal residue" evidence="11">
    <location>
        <position position="1"/>
    </location>
</feature>
<evidence type="ECO:0000313" key="12">
    <source>
        <dbReference type="Proteomes" id="UP001149954"/>
    </source>
</evidence>
<evidence type="ECO:0000313" key="11">
    <source>
        <dbReference type="EMBL" id="KAJ5494174.1"/>
    </source>
</evidence>
<comment type="subcellular location">
    <subcellularLocation>
        <location evidence="2">Chromosome</location>
        <location evidence="2">Centromere</location>
        <location evidence="2">Kinetochore</location>
    </subcellularLocation>
    <subcellularLocation>
        <location evidence="1">Nucleus</location>
    </subcellularLocation>
</comment>
<evidence type="ECO:0000256" key="9">
    <source>
        <dbReference type="SAM" id="MobiDB-lite"/>
    </source>
</evidence>
<dbReference type="PANTHER" id="PTHR48122">
    <property type="entry name" value="CENTROMERE PROTEIN H"/>
    <property type="match status" value="1"/>
</dbReference>
<feature type="domain" description="Centromere protein H C-terminal" evidence="10">
    <location>
        <begin position="90"/>
        <end position="286"/>
    </location>
</feature>
<evidence type="ECO:0000256" key="7">
    <source>
        <dbReference type="ARBA" id="ARBA00025735"/>
    </source>
</evidence>
<reference evidence="11" key="2">
    <citation type="journal article" date="2023" name="IMA Fungus">
        <title>Comparative genomic study of the Penicillium genus elucidates a diverse pangenome and 15 lateral gene transfer events.</title>
        <authorList>
            <person name="Petersen C."/>
            <person name="Sorensen T."/>
            <person name="Nielsen M.R."/>
            <person name="Sondergaard T.E."/>
            <person name="Sorensen J.L."/>
            <person name="Fitzpatrick D.A."/>
            <person name="Frisvad J.C."/>
            <person name="Nielsen K.L."/>
        </authorList>
    </citation>
    <scope>NUCLEOTIDE SEQUENCE</scope>
    <source>
        <strain evidence="11">IBT 29495</strain>
    </source>
</reference>
<keyword evidence="8" id="KW-0175">Coiled coil</keyword>
<keyword evidence="5" id="KW-0539">Nucleus</keyword>
<feature type="coiled-coil region" evidence="8">
    <location>
        <begin position="91"/>
        <end position="118"/>
    </location>
</feature>
<evidence type="ECO:0000256" key="4">
    <source>
        <dbReference type="ARBA" id="ARBA00022838"/>
    </source>
</evidence>
<evidence type="ECO:0000259" key="10">
    <source>
        <dbReference type="Pfam" id="PF05837"/>
    </source>
</evidence>
<dbReference type="InterPro" id="IPR008426">
    <property type="entry name" value="CENP-H_C"/>
</dbReference>
<dbReference type="OrthoDB" id="2274804at2759"/>
<keyword evidence="6" id="KW-0137">Centromere</keyword>
<dbReference type="GO" id="GO:0007059">
    <property type="term" value="P:chromosome segregation"/>
    <property type="evidence" value="ECO:0007669"/>
    <property type="project" value="TreeGrafter"/>
</dbReference>
<comment type="similarity">
    <text evidence="7">Belongs to the CENP-H/MCM16 family.</text>
</comment>
<dbReference type="GO" id="GO:0051382">
    <property type="term" value="P:kinetochore assembly"/>
    <property type="evidence" value="ECO:0007669"/>
    <property type="project" value="InterPro"/>
</dbReference>
<protein>
    <recommendedName>
        <fullName evidence="10">Centromere protein H C-terminal domain-containing protein</fullName>
    </recommendedName>
</protein>
<evidence type="ECO:0000256" key="6">
    <source>
        <dbReference type="ARBA" id="ARBA00023328"/>
    </source>
</evidence>
<evidence type="ECO:0000256" key="8">
    <source>
        <dbReference type="SAM" id="Coils"/>
    </source>
</evidence>
<dbReference type="Pfam" id="PF05837">
    <property type="entry name" value="CENP-H"/>
    <property type="match status" value="1"/>
</dbReference>
<accession>A0A9W9XJN1</accession>
<dbReference type="InterPro" id="IPR040034">
    <property type="entry name" value="CENP-H"/>
</dbReference>
<gene>
    <name evidence="11" type="ORF">N7463_010261</name>
</gene>
<keyword evidence="4" id="KW-0995">Kinetochore</keyword>